<dbReference type="HOGENOM" id="CLU_071768_0_0_2"/>
<sequence>MDEFDPAAELGLVQDKQLICSCTGFLQRNNSSRDLCERFIDHGDKLYDMISRYDDLTAFILNRTDGRSGNTARFIAPFLKAFGMTDYAAMEHCKVSLRLTDESKKVMKHLMQTLPTFVTTSSYEHNVINLCDELDIPRAVVDCTDISFDDKEMTKQEARTIRGMATTITSLRMPPHEYRMDIPAKLRQEEVDMVMTLDEIFKDGLRNTSAEGMMRQSRVVGANEKAYFMIDMCKKMNIEFEGTAFIGGDMTDVSALYTVRDKSGLAMSFNGCDFAVRNSNIAVMSKDCTVAAILVQEFYNEGIEAVYDLVENWDRKTLEKKDFPDPYLMRTMLDSNKKKLPEVHIVNKDNVDNIAEKSEKYRKNLCK</sequence>
<dbReference type="STRING" id="1577791.Mpt1_c01000"/>
<dbReference type="EMBL" id="CP010070">
    <property type="protein sequence ID" value="AIZ56005.1"/>
    <property type="molecule type" value="Genomic_DNA"/>
</dbReference>
<dbReference type="Gene3D" id="1.10.3870.10">
    <property type="entry name" value="AF1437-like domain superfamily"/>
    <property type="match status" value="1"/>
</dbReference>
<dbReference type="Proteomes" id="UP000030787">
    <property type="component" value="Chromosome"/>
</dbReference>
<dbReference type="AlphaFoldDB" id="A0A0A7LA30"/>
<accession>A0A0A7LA30</accession>
<reference evidence="1 2" key="1">
    <citation type="journal article" date="2014" name="Appl. Environ. Microbiol.">
        <title>Comparative Genome Analysis of 'Candidatus Methanoplasma termitum' Indicates a New Mode of Energy Metabolism in the Seventh Order of Methanogens.</title>
        <authorList>
            <person name="Lang K."/>
            <person name="Schuldes J."/>
            <person name="Klingl A."/>
            <person name="Poehlein A."/>
            <person name="Daniel R."/>
            <person name="Brune A."/>
        </authorList>
    </citation>
    <scope>NUCLEOTIDE SEQUENCE [LARGE SCALE GENOMIC DNA]</scope>
    <source>
        <strain evidence="2">Mpt1</strain>
    </source>
</reference>
<dbReference type="KEGG" id="mear:Mpt1_c01000"/>
<dbReference type="GeneID" id="24817775"/>
<dbReference type="InterPro" id="IPR023214">
    <property type="entry name" value="HAD_sf"/>
</dbReference>
<protein>
    <submittedName>
        <fullName evidence="1">Uncharacterized protein</fullName>
    </submittedName>
</protein>
<dbReference type="RefSeq" id="WP_048111271.1">
    <property type="nucleotide sequence ID" value="NZ_CP010070.1"/>
</dbReference>
<dbReference type="InterPro" id="IPR036412">
    <property type="entry name" value="HAD-like_sf"/>
</dbReference>
<evidence type="ECO:0000313" key="1">
    <source>
        <dbReference type="EMBL" id="AIZ56005.1"/>
    </source>
</evidence>
<proteinExistence type="predicted"/>
<dbReference type="Gene3D" id="3.40.50.1000">
    <property type="entry name" value="HAD superfamily/HAD-like"/>
    <property type="match status" value="1"/>
</dbReference>
<evidence type="ECO:0000313" key="2">
    <source>
        <dbReference type="Proteomes" id="UP000030787"/>
    </source>
</evidence>
<name>A0A0A7LA30_9ARCH</name>
<keyword evidence="2" id="KW-1185">Reference proteome</keyword>
<gene>
    <name evidence="1" type="ORF">Mpt1_c01000</name>
</gene>
<dbReference type="OrthoDB" id="359083at2157"/>
<organism evidence="1 2">
    <name type="scientific">Candidatus Methanoplasma termitum</name>
    <dbReference type="NCBI Taxonomy" id="1577791"/>
    <lineage>
        <taxon>Archaea</taxon>
        <taxon>Methanobacteriati</taxon>
        <taxon>Thermoplasmatota</taxon>
        <taxon>Thermoplasmata</taxon>
        <taxon>Methanomassiliicoccales</taxon>
        <taxon>Methanomassiliicoccaceae</taxon>
        <taxon>Candidatus Methanoplasma</taxon>
    </lineage>
</organism>
<dbReference type="SUPFAM" id="SSF56784">
    <property type="entry name" value="HAD-like"/>
    <property type="match status" value="1"/>
</dbReference>